<dbReference type="HOGENOM" id="CLU_1360628_0_0_1"/>
<sequence>MTSEGTAAPGGGEVGASAALCLFSAHPGQGLAPTGTGWDGGCLWQLHSHQALVRIAESPVRAYPCVSTTPIPRPSLNVIGVPSRLVSSRSTSERPQPKTRSRSYKTASFCCCNHGPCLPCHRLKMSPPLFAKPPHSVSADGALSQFNVSISDDQIQNLKTLLKLVPIAAPNYENSQDDRRFGSPRQWLVDSVDYWQNKFDW</sequence>
<dbReference type="OrthoDB" id="10584434at2759"/>
<comment type="caution">
    <text evidence="2">The sequence shown here is derived from an EMBL/GenBank/DDBJ whole genome shotgun (WGS) entry which is preliminary data.</text>
</comment>
<gene>
    <name evidence="2" type="ORF">MPH_00857</name>
</gene>
<reference evidence="2 3" key="1">
    <citation type="journal article" date="2012" name="BMC Genomics">
        <title>Tools to kill: Genome of one of the most destructive plant pathogenic fungi Macrophomina phaseolina.</title>
        <authorList>
            <person name="Islam M.S."/>
            <person name="Haque M.S."/>
            <person name="Islam M.M."/>
            <person name="Emdad E.M."/>
            <person name="Halim A."/>
            <person name="Hossen Q.M.M."/>
            <person name="Hossain M.Z."/>
            <person name="Ahmed B."/>
            <person name="Rahim S."/>
            <person name="Rahman M.S."/>
            <person name="Alam M.M."/>
            <person name="Hou S."/>
            <person name="Wan X."/>
            <person name="Saito J.A."/>
            <person name="Alam M."/>
        </authorList>
    </citation>
    <scope>NUCLEOTIDE SEQUENCE [LARGE SCALE GENOMIC DNA]</scope>
    <source>
        <strain evidence="2 3">MS6</strain>
    </source>
</reference>
<dbReference type="SUPFAM" id="SSF53474">
    <property type="entry name" value="alpha/beta-Hydrolases"/>
    <property type="match status" value="1"/>
</dbReference>
<evidence type="ECO:0000259" key="1">
    <source>
        <dbReference type="Pfam" id="PF06441"/>
    </source>
</evidence>
<dbReference type="Gene3D" id="3.40.50.1820">
    <property type="entry name" value="alpha/beta hydrolase"/>
    <property type="match status" value="1"/>
</dbReference>
<keyword evidence="2" id="KW-0378">Hydrolase</keyword>
<dbReference type="Pfam" id="PF06441">
    <property type="entry name" value="EHN"/>
    <property type="match status" value="1"/>
</dbReference>
<dbReference type="SMR" id="K2RH98"/>
<dbReference type="InterPro" id="IPR029058">
    <property type="entry name" value="AB_hydrolase_fold"/>
</dbReference>
<dbReference type="InterPro" id="IPR010497">
    <property type="entry name" value="Epoxide_hydro_N"/>
</dbReference>
<dbReference type="EMBL" id="AHHD01000035">
    <property type="protein sequence ID" value="EKG21936.1"/>
    <property type="molecule type" value="Genomic_DNA"/>
</dbReference>
<dbReference type="Proteomes" id="UP000007129">
    <property type="component" value="Unassembled WGS sequence"/>
</dbReference>
<dbReference type="VEuPathDB" id="FungiDB:MPH_00857"/>
<evidence type="ECO:0000313" key="3">
    <source>
        <dbReference type="Proteomes" id="UP000007129"/>
    </source>
</evidence>
<accession>K2RH98</accession>
<proteinExistence type="predicted"/>
<evidence type="ECO:0000313" key="2">
    <source>
        <dbReference type="EMBL" id="EKG21936.1"/>
    </source>
</evidence>
<dbReference type="STRING" id="1126212.K2RH98"/>
<dbReference type="InParanoid" id="K2RH98"/>
<dbReference type="GO" id="GO:0016787">
    <property type="term" value="F:hydrolase activity"/>
    <property type="evidence" value="ECO:0007669"/>
    <property type="project" value="UniProtKB-KW"/>
</dbReference>
<feature type="domain" description="Epoxide hydrolase N-terminal" evidence="1">
    <location>
        <begin position="144"/>
        <end position="201"/>
    </location>
</feature>
<protein>
    <submittedName>
        <fullName evidence="2">Epoxide hydrolase</fullName>
    </submittedName>
</protein>
<dbReference type="AlphaFoldDB" id="K2RH98"/>
<organism evidence="2 3">
    <name type="scientific">Macrophomina phaseolina (strain MS6)</name>
    <name type="common">Charcoal rot fungus</name>
    <dbReference type="NCBI Taxonomy" id="1126212"/>
    <lineage>
        <taxon>Eukaryota</taxon>
        <taxon>Fungi</taxon>
        <taxon>Dikarya</taxon>
        <taxon>Ascomycota</taxon>
        <taxon>Pezizomycotina</taxon>
        <taxon>Dothideomycetes</taxon>
        <taxon>Dothideomycetes incertae sedis</taxon>
        <taxon>Botryosphaeriales</taxon>
        <taxon>Botryosphaeriaceae</taxon>
        <taxon>Macrophomina</taxon>
    </lineage>
</organism>
<name>K2RH98_MACPH</name>